<dbReference type="GO" id="GO:0016559">
    <property type="term" value="P:peroxisome fission"/>
    <property type="evidence" value="ECO:0007669"/>
    <property type="project" value="Ensembl"/>
</dbReference>
<dbReference type="Proteomes" id="UP000472273">
    <property type="component" value="Unplaced"/>
</dbReference>
<reference evidence="5" key="1">
    <citation type="submission" date="2025-08" db="UniProtKB">
        <authorList>
            <consortium name="Ensembl"/>
        </authorList>
    </citation>
    <scope>IDENTIFICATION</scope>
</reference>
<dbReference type="AlphaFoldDB" id="A0A670Y6Q7"/>
<dbReference type="Pfam" id="PF05648">
    <property type="entry name" value="PEX11"/>
    <property type="match status" value="1"/>
</dbReference>
<dbReference type="CTD" id="8800"/>
<dbReference type="GeneID" id="113442271"/>
<gene>
    <name evidence="5" type="primary">PEX11A</name>
</gene>
<dbReference type="GO" id="GO:0007165">
    <property type="term" value="P:signal transduction"/>
    <property type="evidence" value="ECO:0007669"/>
    <property type="project" value="Ensembl"/>
</dbReference>
<reference evidence="5" key="2">
    <citation type="submission" date="2025-09" db="UniProtKB">
        <authorList>
            <consortium name="Ensembl"/>
        </authorList>
    </citation>
    <scope>IDENTIFICATION</scope>
</reference>
<dbReference type="GeneTree" id="ENSGT00390000014273"/>
<dbReference type="PANTHER" id="PTHR12652:SF22">
    <property type="entry name" value="PEROXISOMAL MEMBRANE PROTEIN 11A"/>
    <property type="match status" value="1"/>
</dbReference>
<protein>
    <submittedName>
        <fullName evidence="5">Peroxisomal biosis factor 11 alpha</fullName>
    </submittedName>
</protein>
<organism evidence="5 6">
    <name type="scientific">Pseudonaja textilis</name>
    <name type="common">Eastern brown snake</name>
    <dbReference type="NCBI Taxonomy" id="8673"/>
    <lineage>
        <taxon>Eukaryota</taxon>
        <taxon>Metazoa</taxon>
        <taxon>Chordata</taxon>
        <taxon>Craniata</taxon>
        <taxon>Vertebrata</taxon>
        <taxon>Euteleostomi</taxon>
        <taxon>Lepidosauria</taxon>
        <taxon>Squamata</taxon>
        <taxon>Bifurcata</taxon>
        <taxon>Unidentata</taxon>
        <taxon>Episquamata</taxon>
        <taxon>Toxicofera</taxon>
        <taxon>Serpentes</taxon>
        <taxon>Colubroidea</taxon>
        <taxon>Elapidae</taxon>
        <taxon>Hydrophiinae</taxon>
        <taxon>Pseudonaja</taxon>
    </lineage>
</organism>
<dbReference type="InterPro" id="IPR008733">
    <property type="entry name" value="PEX11"/>
</dbReference>
<keyword evidence="1" id="KW-0962">Peroxisome biogenesis</keyword>
<keyword evidence="2" id="KW-0472">Membrane</keyword>
<name>A0A670Y6Q7_PSETE</name>
<proteinExistence type="predicted"/>
<evidence type="ECO:0000313" key="5">
    <source>
        <dbReference type="Ensembl" id="ENSPTXP00000007614.1"/>
    </source>
</evidence>
<evidence type="ECO:0000256" key="1">
    <source>
        <dbReference type="ARBA" id="ARBA00022593"/>
    </source>
</evidence>
<keyword evidence="3" id="KW-0576">Peroxisome</keyword>
<keyword evidence="6" id="KW-1185">Reference proteome</keyword>
<evidence type="ECO:0000256" key="2">
    <source>
        <dbReference type="ARBA" id="ARBA00023136"/>
    </source>
</evidence>
<evidence type="ECO:0000313" key="6">
    <source>
        <dbReference type="Proteomes" id="UP000472273"/>
    </source>
</evidence>
<dbReference type="GO" id="GO:0005778">
    <property type="term" value="C:peroxisomal membrane"/>
    <property type="evidence" value="ECO:0007669"/>
    <property type="project" value="UniProtKB-SubCell"/>
</dbReference>
<sequence>MEAFVHFTNQTQGRERLFRATQYSCMLLSYILERKTHREKVIMKLKLLESSMSSGRKMFRLGNIVHAIVAAHQASLLPHAIPRFCLTASNVNRAMYFACDTVLWVQSAGLLSEINQKKWRNWATKCYYYSLVINLVKDFYELCWRMKQTASIQTESPEKTLTPGRQKFRNMAFLANSELQTFLLLAFLTLRNYPPLLLDTVKNLCDIFSPLDRLGIYKTNPGVIGLCGLISSLVGILTVMRPHLRLKH</sequence>
<dbReference type="GO" id="GO:0044375">
    <property type="term" value="P:regulation of peroxisome size"/>
    <property type="evidence" value="ECO:0007669"/>
    <property type="project" value="Ensembl"/>
</dbReference>
<dbReference type="KEGG" id="ptex:113442271"/>
<dbReference type="GO" id="GO:0032991">
    <property type="term" value="C:protein-containing complex"/>
    <property type="evidence" value="ECO:0007669"/>
    <property type="project" value="Ensembl"/>
</dbReference>
<dbReference type="PANTHER" id="PTHR12652">
    <property type="entry name" value="PEROXISOMAL BIOGENESIS FACTOR 11"/>
    <property type="match status" value="1"/>
</dbReference>
<evidence type="ECO:0000256" key="3">
    <source>
        <dbReference type="ARBA" id="ARBA00023140"/>
    </source>
</evidence>
<dbReference type="GO" id="GO:0042803">
    <property type="term" value="F:protein homodimerization activity"/>
    <property type="evidence" value="ECO:0007669"/>
    <property type="project" value="Ensembl"/>
</dbReference>
<dbReference type="RefSeq" id="XP_026565531.1">
    <property type="nucleotide sequence ID" value="XM_026709746.1"/>
</dbReference>
<dbReference type="OrthoDB" id="411017at2759"/>
<dbReference type="Ensembl" id="ENSPTXT00000007881.1">
    <property type="protein sequence ID" value="ENSPTXP00000007614.1"/>
    <property type="gene ID" value="ENSPTXG00000005533.1"/>
</dbReference>
<comment type="subcellular location">
    <subcellularLocation>
        <location evidence="4">Peroxisome membrane</location>
    </subcellularLocation>
</comment>
<accession>A0A670Y6Q7</accession>
<dbReference type="OMA" id="AKRTMQL"/>
<evidence type="ECO:0000256" key="4">
    <source>
        <dbReference type="ARBA" id="ARBA00046271"/>
    </source>
</evidence>